<evidence type="ECO:0000313" key="3">
    <source>
        <dbReference type="EMBL" id="RXN32221.1"/>
    </source>
</evidence>
<feature type="region of interest" description="Disordered" evidence="1">
    <location>
        <begin position="58"/>
        <end position="83"/>
    </location>
</feature>
<accession>A0A498L3U1</accession>
<evidence type="ECO:0000313" key="4">
    <source>
        <dbReference type="Proteomes" id="UP000290572"/>
    </source>
</evidence>
<proteinExistence type="predicted"/>
<dbReference type="CDD" id="cd00303">
    <property type="entry name" value="retropepsin_like"/>
    <property type="match status" value="1"/>
</dbReference>
<evidence type="ECO:0000256" key="1">
    <source>
        <dbReference type="SAM" id="MobiDB-lite"/>
    </source>
</evidence>
<dbReference type="InterPro" id="IPR032567">
    <property type="entry name" value="RTL1-rel"/>
</dbReference>
<dbReference type="PANTHER" id="PTHR15503">
    <property type="entry name" value="LDOC1 RELATED"/>
    <property type="match status" value="1"/>
</dbReference>
<sequence length="206" mass="22945">MWNPEALRARFLDGLCAAIKDEVAILDLPRDLEKVINLCLRVETRLTAHRHRRFSPSSWRAPAVPSVGSPPTPPAEEPWADLGSPPTRSSIGCCRVFVFTAEHRVTRLSVKSAHPPVEQKVTPTPRTLLPFRLNFKGGSHTGKALIDSGAVGNFLDAATARRWRIPTLPLTQPKPVWTLAGLPFASITHVTPHIVSREERWEDYFP</sequence>
<dbReference type="AlphaFoldDB" id="A0A498L3U1"/>
<dbReference type="STRING" id="84645.A0A498L3U1"/>
<comment type="caution">
    <text evidence="2">The sequence shown here is derived from an EMBL/GenBank/DDBJ whole genome shotgun (WGS) entry which is preliminary data.</text>
</comment>
<name>A0A498L3U1_LABRO</name>
<gene>
    <name evidence="2" type="ORF">ROHU_013621</name>
    <name evidence="3" type="ORF">ROHU_016312</name>
</gene>
<evidence type="ECO:0000313" key="2">
    <source>
        <dbReference type="EMBL" id="RXN02758.1"/>
    </source>
</evidence>
<dbReference type="EMBL" id="QBIY01013493">
    <property type="protein sequence ID" value="RXN02758.1"/>
    <property type="molecule type" value="Genomic_DNA"/>
</dbReference>
<dbReference type="EMBL" id="QBIY01011400">
    <property type="protein sequence ID" value="RXN32221.1"/>
    <property type="molecule type" value="Genomic_DNA"/>
</dbReference>
<keyword evidence="4" id="KW-1185">Reference proteome</keyword>
<dbReference type="Proteomes" id="UP000290572">
    <property type="component" value="Unassembled WGS sequence"/>
</dbReference>
<dbReference type="PANTHER" id="PTHR15503:SF36">
    <property type="entry name" value="RETROTRANSPOSON GAG-LIKE PROTEIN 5"/>
    <property type="match status" value="1"/>
</dbReference>
<reference evidence="2 4" key="1">
    <citation type="submission" date="2018-03" db="EMBL/GenBank/DDBJ databases">
        <title>Draft genome sequence of Rohu Carp (Labeo rohita).</title>
        <authorList>
            <person name="Das P."/>
            <person name="Kushwaha B."/>
            <person name="Joshi C.G."/>
            <person name="Kumar D."/>
            <person name="Nagpure N.S."/>
            <person name="Sahoo L."/>
            <person name="Das S.P."/>
            <person name="Bit A."/>
            <person name="Patnaik S."/>
            <person name="Meher P.K."/>
            <person name="Jayasankar P."/>
            <person name="Koringa P.G."/>
            <person name="Patel N.V."/>
            <person name="Hinsu A.T."/>
            <person name="Kumar R."/>
            <person name="Pandey M."/>
            <person name="Agarwal S."/>
            <person name="Srivastava S."/>
            <person name="Singh M."/>
            <person name="Iquebal M.A."/>
            <person name="Jaiswal S."/>
            <person name="Angadi U.B."/>
            <person name="Kumar N."/>
            <person name="Raza M."/>
            <person name="Shah T.M."/>
            <person name="Rai A."/>
            <person name="Jena J.K."/>
        </authorList>
    </citation>
    <scope>NUCLEOTIDE SEQUENCE [LARGE SCALE GENOMIC DNA]</scope>
    <source>
        <strain evidence="2">DASCIFA01</strain>
        <tissue evidence="2">Testis</tissue>
    </source>
</reference>
<organism evidence="2 4">
    <name type="scientific">Labeo rohita</name>
    <name type="common">Indian major carp</name>
    <name type="synonym">Cyprinus rohita</name>
    <dbReference type="NCBI Taxonomy" id="84645"/>
    <lineage>
        <taxon>Eukaryota</taxon>
        <taxon>Metazoa</taxon>
        <taxon>Chordata</taxon>
        <taxon>Craniata</taxon>
        <taxon>Vertebrata</taxon>
        <taxon>Euteleostomi</taxon>
        <taxon>Actinopterygii</taxon>
        <taxon>Neopterygii</taxon>
        <taxon>Teleostei</taxon>
        <taxon>Ostariophysi</taxon>
        <taxon>Cypriniformes</taxon>
        <taxon>Cyprinidae</taxon>
        <taxon>Labeoninae</taxon>
        <taxon>Labeonini</taxon>
        <taxon>Labeo</taxon>
    </lineage>
</organism>
<protein>
    <submittedName>
        <fullName evidence="2">Retrotransposable element Tf2 type 1</fullName>
    </submittedName>
</protein>